<feature type="transmembrane region" description="Helical" evidence="6">
    <location>
        <begin position="96"/>
        <end position="121"/>
    </location>
</feature>
<evidence type="ECO:0000313" key="10">
    <source>
        <dbReference type="Proteomes" id="UP000196710"/>
    </source>
</evidence>
<dbReference type="InterPro" id="IPR051449">
    <property type="entry name" value="ABC-2_transporter_component"/>
</dbReference>
<evidence type="ECO:0000256" key="1">
    <source>
        <dbReference type="ARBA" id="ARBA00004651"/>
    </source>
</evidence>
<dbReference type="GO" id="GO:0005886">
    <property type="term" value="C:plasma membrane"/>
    <property type="evidence" value="ECO:0007669"/>
    <property type="project" value="UniProtKB-SubCell"/>
</dbReference>
<evidence type="ECO:0000313" key="11">
    <source>
        <dbReference type="Proteomes" id="UP000596035"/>
    </source>
</evidence>
<feature type="domain" description="ABC-2 type transporter transmembrane" evidence="7">
    <location>
        <begin position="45"/>
        <end position="225"/>
    </location>
</feature>
<keyword evidence="2" id="KW-1003">Cell membrane</keyword>
<reference evidence="9 11" key="3">
    <citation type="submission" date="2020-11" db="EMBL/GenBank/DDBJ databases">
        <title>Closed and high quality bacterial genomes of the OMM12 community.</title>
        <authorList>
            <person name="Marbouty M."/>
            <person name="Lamy-Besnier Q."/>
            <person name="Debarbieux L."/>
            <person name="Koszul R."/>
        </authorList>
    </citation>
    <scope>NUCLEOTIDE SEQUENCE [LARGE SCALE GENOMIC DNA]</scope>
    <source>
        <strain evidence="9 11">KB18</strain>
    </source>
</reference>
<keyword evidence="4 6" id="KW-1133">Transmembrane helix</keyword>
<reference evidence="8" key="1">
    <citation type="journal article" date="2017" name="Genome Announc.">
        <title>High-Quality Whole-Genome Sequences of the Oligo-Mouse-Microbiota Bacterial Community.</title>
        <authorList>
            <person name="Garzetti D."/>
            <person name="Brugiroux S."/>
            <person name="Bunk B."/>
            <person name="Pukall R."/>
            <person name="McCoy K.D."/>
            <person name="Macpherson A.J."/>
            <person name="Stecher B."/>
        </authorList>
    </citation>
    <scope>NUCLEOTIDE SEQUENCE</scope>
    <source>
        <strain evidence="8">KB18</strain>
    </source>
</reference>
<dbReference type="Proteomes" id="UP000196710">
    <property type="component" value="Chromosome"/>
</dbReference>
<accession>A0A1Z2XL72</accession>
<reference evidence="10" key="2">
    <citation type="submission" date="2017-05" db="EMBL/GenBank/DDBJ databases">
        <title>Improved OligoMM genomes.</title>
        <authorList>
            <person name="Garzetti D."/>
        </authorList>
    </citation>
    <scope>NUCLEOTIDE SEQUENCE [LARGE SCALE GENOMIC DNA]</scope>
    <source>
        <strain evidence="10">KB18</strain>
    </source>
</reference>
<dbReference type="Pfam" id="PF12698">
    <property type="entry name" value="ABC2_membrane_3"/>
    <property type="match status" value="1"/>
</dbReference>
<evidence type="ECO:0000313" key="9">
    <source>
        <dbReference type="EMBL" id="QQR28476.1"/>
    </source>
</evidence>
<sequence>MTAIFKREIRSYFNSPIGYVCVAILMALYGLFYFMVMARGSSAYIPNYVYGSMFNFSMLVIPVITMKSMTDDQKNKTDQILLTAPVGVTSIVLGKFLACFFVFFVASTLGLLPAVAMNFFAEPSWGEIIGNYLGTLLYGGAMISVGVFISSLTISQIIAAIGTFAVSVFLMYVDSLAASVNNAAVATLVSWISFSNRYQTFTQGLFSVASTMFFLSVMAIFVFLTARRLESRRWS</sequence>
<dbReference type="InterPro" id="IPR013525">
    <property type="entry name" value="ABC2_TM"/>
</dbReference>
<name>A0A1Z2XL72_9FIRM</name>
<keyword evidence="5 6" id="KW-0472">Membrane</keyword>
<organism evidence="9 11">
    <name type="scientific">Acutalibacter muris</name>
    <dbReference type="NCBI Taxonomy" id="1796620"/>
    <lineage>
        <taxon>Bacteria</taxon>
        <taxon>Bacillati</taxon>
        <taxon>Bacillota</taxon>
        <taxon>Clostridia</taxon>
        <taxon>Eubacteriales</taxon>
        <taxon>Acutalibacteraceae</taxon>
        <taxon>Acutalibacter</taxon>
    </lineage>
</organism>
<evidence type="ECO:0000256" key="6">
    <source>
        <dbReference type="SAM" id="Phobius"/>
    </source>
</evidence>
<dbReference type="RefSeq" id="WP_066537284.1">
    <property type="nucleotide sequence ID" value="NZ_CAJTCQ010000002.1"/>
</dbReference>
<dbReference type="PANTHER" id="PTHR30294">
    <property type="entry name" value="MEMBRANE COMPONENT OF ABC TRANSPORTER YHHJ-RELATED"/>
    <property type="match status" value="1"/>
</dbReference>
<protein>
    <submittedName>
        <fullName evidence="8 9">ABC transporter</fullName>
    </submittedName>
</protein>
<gene>
    <name evidence="8" type="ORF">ADH66_00075</name>
    <name evidence="9" type="ORF">I5Q82_10070</name>
</gene>
<evidence type="ECO:0000256" key="4">
    <source>
        <dbReference type="ARBA" id="ARBA00022989"/>
    </source>
</evidence>
<evidence type="ECO:0000256" key="3">
    <source>
        <dbReference type="ARBA" id="ARBA00022692"/>
    </source>
</evidence>
<proteinExistence type="predicted"/>
<keyword evidence="10" id="KW-1185">Reference proteome</keyword>
<dbReference type="AlphaFoldDB" id="A0A1Z2XL72"/>
<feature type="transmembrane region" description="Helical" evidence="6">
    <location>
        <begin position="206"/>
        <end position="226"/>
    </location>
</feature>
<keyword evidence="3 6" id="KW-0812">Transmembrane</keyword>
<dbReference type="Proteomes" id="UP000596035">
    <property type="component" value="Chromosome"/>
</dbReference>
<dbReference type="PANTHER" id="PTHR30294:SF29">
    <property type="entry name" value="MULTIDRUG ABC TRANSPORTER PERMEASE YBHS-RELATED"/>
    <property type="match status" value="1"/>
</dbReference>
<evidence type="ECO:0000256" key="2">
    <source>
        <dbReference type="ARBA" id="ARBA00022475"/>
    </source>
</evidence>
<dbReference type="GO" id="GO:0140359">
    <property type="term" value="F:ABC-type transporter activity"/>
    <property type="evidence" value="ECO:0007669"/>
    <property type="project" value="InterPro"/>
</dbReference>
<evidence type="ECO:0000259" key="7">
    <source>
        <dbReference type="Pfam" id="PF12698"/>
    </source>
</evidence>
<dbReference type="KEGG" id="amur:ADH66_00075"/>
<feature type="transmembrane region" description="Helical" evidence="6">
    <location>
        <begin position="12"/>
        <end position="36"/>
    </location>
</feature>
<evidence type="ECO:0000256" key="5">
    <source>
        <dbReference type="ARBA" id="ARBA00023136"/>
    </source>
</evidence>
<dbReference type="EMBL" id="CP021422">
    <property type="protein sequence ID" value="ASB39188.1"/>
    <property type="molecule type" value="Genomic_DNA"/>
</dbReference>
<feature type="transmembrane region" description="Helical" evidence="6">
    <location>
        <begin position="141"/>
        <end position="169"/>
    </location>
</feature>
<evidence type="ECO:0000313" key="8">
    <source>
        <dbReference type="EMBL" id="ASB39188.1"/>
    </source>
</evidence>
<dbReference type="EMBL" id="CP065321">
    <property type="protein sequence ID" value="QQR28476.1"/>
    <property type="molecule type" value="Genomic_DNA"/>
</dbReference>
<comment type="subcellular location">
    <subcellularLocation>
        <location evidence="1">Cell membrane</location>
        <topology evidence="1">Multi-pass membrane protein</topology>
    </subcellularLocation>
</comment>
<feature type="transmembrane region" description="Helical" evidence="6">
    <location>
        <begin position="48"/>
        <end position="66"/>
    </location>
</feature>